<organism evidence="5 6">
    <name type="scientific">Marinobacter confluentis</name>
    <dbReference type="NCBI Taxonomy" id="1697557"/>
    <lineage>
        <taxon>Bacteria</taxon>
        <taxon>Pseudomonadati</taxon>
        <taxon>Pseudomonadota</taxon>
        <taxon>Gammaproteobacteria</taxon>
        <taxon>Pseudomonadales</taxon>
        <taxon>Marinobacteraceae</taxon>
        <taxon>Marinobacter</taxon>
    </lineage>
</organism>
<protein>
    <submittedName>
        <fullName evidence="5">Alpha/beta hydrolase</fullName>
    </submittedName>
</protein>
<dbReference type="Pfam" id="PF07859">
    <property type="entry name" value="Abhydrolase_3"/>
    <property type="match status" value="1"/>
</dbReference>
<dbReference type="InterPro" id="IPR033140">
    <property type="entry name" value="Lipase_GDXG_put_SER_AS"/>
</dbReference>
<dbReference type="EMBL" id="SRPF01000002">
    <property type="protein sequence ID" value="TGN40108.1"/>
    <property type="molecule type" value="Genomic_DNA"/>
</dbReference>
<evidence type="ECO:0000256" key="3">
    <source>
        <dbReference type="PROSITE-ProRule" id="PRU10038"/>
    </source>
</evidence>
<dbReference type="InterPro" id="IPR029058">
    <property type="entry name" value="AB_hydrolase_fold"/>
</dbReference>
<dbReference type="GO" id="GO:0004806">
    <property type="term" value="F:triacylglycerol lipase activity"/>
    <property type="evidence" value="ECO:0007669"/>
    <property type="project" value="TreeGrafter"/>
</dbReference>
<proteinExistence type="inferred from homology"/>
<dbReference type="PROSITE" id="PS01174">
    <property type="entry name" value="LIPASE_GDXG_SER"/>
    <property type="match status" value="1"/>
</dbReference>
<feature type="active site" evidence="3">
    <location>
        <position position="147"/>
    </location>
</feature>
<feature type="domain" description="Alpha/beta hydrolase fold-3" evidence="4">
    <location>
        <begin position="73"/>
        <end position="271"/>
    </location>
</feature>
<keyword evidence="2 5" id="KW-0378">Hydrolase</keyword>
<evidence type="ECO:0000259" key="4">
    <source>
        <dbReference type="Pfam" id="PF07859"/>
    </source>
</evidence>
<evidence type="ECO:0000313" key="6">
    <source>
        <dbReference type="Proteomes" id="UP000298325"/>
    </source>
</evidence>
<dbReference type="AlphaFoldDB" id="A0A4Z1BZH8"/>
<accession>A0A4Z1BZH8</accession>
<dbReference type="PANTHER" id="PTHR48081:SF30">
    <property type="entry name" value="ACETYL-HYDROLASE LIPR-RELATED"/>
    <property type="match status" value="1"/>
</dbReference>
<evidence type="ECO:0000256" key="2">
    <source>
        <dbReference type="ARBA" id="ARBA00022801"/>
    </source>
</evidence>
<dbReference type="SUPFAM" id="SSF53474">
    <property type="entry name" value="alpha/beta-Hydrolases"/>
    <property type="match status" value="1"/>
</dbReference>
<dbReference type="PROSITE" id="PS01173">
    <property type="entry name" value="LIPASE_GDXG_HIS"/>
    <property type="match status" value="1"/>
</dbReference>
<dbReference type="OrthoDB" id="9806180at2"/>
<dbReference type="InterPro" id="IPR050300">
    <property type="entry name" value="GDXG_lipolytic_enzyme"/>
</dbReference>
<gene>
    <name evidence="5" type="ORF">E5Q11_07385</name>
</gene>
<comment type="caution">
    <text evidence="5">The sequence shown here is derived from an EMBL/GenBank/DDBJ whole genome shotgun (WGS) entry which is preliminary data.</text>
</comment>
<keyword evidence="6" id="KW-1185">Reference proteome</keyword>
<name>A0A4Z1BZH8_9GAMM</name>
<dbReference type="PANTHER" id="PTHR48081">
    <property type="entry name" value="AB HYDROLASE SUPERFAMILY PROTEIN C4A8.06C"/>
    <property type="match status" value="1"/>
</dbReference>
<evidence type="ECO:0000313" key="5">
    <source>
        <dbReference type="EMBL" id="TGN40108.1"/>
    </source>
</evidence>
<dbReference type="Gene3D" id="3.40.50.1820">
    <property type="entry name" value="alpha/beta hydrolase"/>
    <property type="match status" value="1"/>
</dbReference>
<sequence length="304" mass="33813">MNQKALEFALRQTMRWLVSPMLKPSVPVRLQRQLISKAYLTSRPPKGCHFQEIEAEGMAINRVSYTEEPRGIVMYLHGGGFICGSPTTHRGLTGHLAKSSNTMVIVPDYRLAPENPFPAALDDAEKLYRALLDEEHPPGAISFAGDSAGGGLAVALCLRLKEKRIPLPASLTLFSPWVDLSNDHLYSPEQEPLLNRQWIDKAARLYCGPESRANPLISPIHGDLSGLPPMLIQVGSEEILMNDSQRLADAAKRDGVEVTLDIYNSLWHVFQIHAGELDRATRAVDDAGEFIRRHQEIEEENAHL</sequence>
<comment type="similarity">
    <text evidence="1">Belongs to the 'GDXG' lipolytic enzyme family.</text>
</comment>
<reference evidence="5 6" key="1">
    <citation type="submission" date="2019-04" db="EMBL/GenBank/DDBJ databases">
        <authorList>
            <person name="Park S."/>
            <person name="Yoon J.-H."/>
        </authorList>
    </citation>
    <scope>NUCLEOTIDE SEQUENCE [LARGE SCALE GENOMIC DNA]</scope>
    <source>
        <strain evidence="5 6">HJM-18</strain>
    </source>
</reference>
<dbReference type="RefSeq" id="WP_135802769.1">
    <property type="nucleotide sequence ID" value="NZ_SRPF01000002.1"/>
</dbReference>
<evidence type="ECO:0000256" key="1">
    <source>
        <dbReference type="ARBA" id="ARBA00010515"/>
    </source>
</evidence>
<dbReference type="Proteomes" id="UP000298325">
    <property type="component" value="Unassembled WGS sequence"/>
</dbReference>
<dbReference type="InterPro" id="IPR002168">
    <property type="entry name" value="Lipase_GDXG_HIS_AS"/>
</dbReference>
<dbReference type="InterPro" id="IPR013094">
    <property type="entry name" value="AB_hydrolase_3"/>
</dbReference>